<reference evidence="7 8" key="1">
    <citation type="submission" date="2021-06" db="EMBL/GenBank/DDBJ databases">
        <authorList>
            <person name="Kallberg Y."/>
            <person name="Tangrot J."/>
            <person name="Rosling A."/>
        </authorList>
    </citation>
    <scope>NUCLEOTIDE SEQUENCE [LARGE SCALE GENOMIC DNA]</scope>
    <source>
        <strain evidence="7 8">120-4 pot B 10/14</strain>
    </source>
</reference>
<dbReference type="InterPro" id="IPR004854">
    <property type="entry name" value="Ufd1-like"/>
</dbReference>
<dbReference type="EMBL" id="CAJVQB010009687">
    <property type="protein sequence ID" value="CAG8732701.1"/>
    <property type="molecule type" value="Genomic_DNA"/>
</dbReference>
<dbReference type="InterPro" id="IPR042299">
    <property type="entry name" value="Ufd1-like_Nn"/>
</dbReference>
<comment type="caution">
    <text evidence="7">The sequence shown here is derived from an EMBL/GenBank/DDBJ whole genome shotgun (WGS) entry which is preliminary data.</text>
</comment>
<evidence type="ECO:0000259" key="3">
    <source>
        <dbReference type="Pfam" id="PF03152"/>
    </source>
</evidence>
<keyword evidence="2" id="KW-0833">Ubl conjugation pathway</keyword>
<dbReference type="PANTHER" id="PTHR12555:SF15">
    <property type="entry name" value="FUSION DEGRADATION PROTEIN (UFD1), PUTATIVE (AFU_ORTHOLOGUE AFUA_4G04640)-RELATED"/>
    <property type="match status" value="1"/>
</dbReference>
<evidence type="ECO:0000313" key="8">
    <source>
        <dbReference type="Proteomes" id="UP000789901"/>
    </source>
</evidence>
<dbReference type="InterPro" id="IPR032353">
    <property type="entry name" value="AZUL"/>
</dbReference>
<dbReference type="Pfam" id="PF23580">
    <property type="entry name" value="Znf_XAF1_N"/>
    <property type="match status" value="1"/>
</dbReference>
<dbReference type="InterPro" id="IPR055418">
    <property type="entry name" value="UFD1_N2"/>
</dbReference>
<evidence type="ECO:0000256" key="2">
    <source>
        <dbReference type="ARBA" id="ARBA00022786"/>
    </source>
</evidence>
<dbReference type="InterPro" id="IPR049439">
    <property type="entry name" value="TRAFD1-XIAF1_Znf"/>
</dbReference>
<protein>
    <submittedName>
        <fullName evidence="7">18106_t:CDS:1</fullName>
    </submittedName>
</protein>
<proteinExistence type="inferred from homology"/>
<evidence type="ECO:0000259" key="4">
    <source>
        <dbReference type="Pfam" id="PF16558"/>
    </source>
</evidence>
<dbReference type="Gene3D" id="3.10.330.10">
    <property type="match status" value="1"/>
</dbReference>
<feature type="domain" description="Ubiquitin fusion degradation protein UFD1 N-terminal subdomain 2" evidence="6">
    <location>
        <begin position="89"/>
        <end position="164"/>
    </location>
</feature>
<dbReference type="Pfam" id="PF03152">
    <property type="entry name" value="UFD1_N1"/>
    <property type="match status" value="1"/>
</dbReference>
<dbReference type="Proteomes" id="UP000789901">
    <property type="component" value="Unassembled WGS sequence"/>
</dbReference>
<comment type="similarity">
    <text evidence="1">Belongs to the UFD1 family.</text>
</comment>
<dbReference type="Pfam" id="PF21366">
    <property type="entry name" value="TRAFD1-XIAF1_ZnF"/>
    <property type="match status" value="1"/>
</dbReference>
<keyword evidence="8" id="KW-1185">Reference proteome</keyword>
<accession>A0ABN7V5T8</accession>
<feature type="domain" description="Ubiquitin fusion degradation protein UFD1 N-terminal subdomain 1" evidence="3">
    <location>
        <begin position="1"/>
        <end position="88"/>
    </location>
</feature>
<dbReference type="InterPro" id="IPR042556">
    <property type="entry name" value="AZUL_sf"/>
</dbReference>
<sequence>GDKLILPPFVLEELLRTASQSVPGDFSDAQLPYPITFQITNPKTRLVTHGGVLEFNAKDEKAYLPKWMHDSLSLTKGSEVTIRLKELPKGTWARFRPMNTDYKEIPDYRAAFEGYLRSHYTTLTAGEILTIKQADSSYQFLVESLKPSNAVRIVDTDLELEIEPLDAGHNAFKTFKGDTENDIQVEKTVNGKVSKNIYAYWNVLGIERLHGLNIELRILSGDAVDAHLWSNFETASKKNIFIPATNSEYATSNELAIGVHGFSDEPASYELEITSSDQSSKSNNSEITITNDVNENSPGYAKCDNCGSWIPERTIALHSNFCLRNNIKCNLCGKVMLKGEEQKHWHCTYCNKFGDYLEKEKHILIFHTSRPCSCGFEAESLPGLAQHKRTTCPEKLITCRFCYNLVKQGSPSTNQHDLLEGLTAHESYCGGRTTTCVKCHQPVVLKNIATHNMMHEIEKQNRKLPPLCRNKNCVRIAADNVLKLCATCFGPFWSPTADPEKKMLYTRVARKYHSQLTTGCGQSWCKNLHCATGNSSPQDPTTAALSLTPLLKQLQLSTTAFMYLCVDEQTTKKRTLANILYKGEDGGGFEGEYADEFCVYAIEVENGDLSAARKWLIDNAPKDSADYSTSKSKKIPEITNKDYNNDLDNLSEKTLTFLKRVKKLSKVESVRKEHIIDFVVMKVKIEYVTAIRDERNKGVFRKIKIILEQMLAENQFLLTQKNSS</sequence>
<dbReference type="Gene3D" id="6.10.130.10">
    <property type="entry name" value="Ubiquitin-protein ligase E3A, N-terminal zinc-binding domain (AZUL)"/>
    <property type="match status" value="1"/>
</dbReference>
<dbReference type="Pfam" id="PF24842">
    <property type="entry name" value="UFD1_N2"/>
    <property type="match status" value="1"/>
</dbReference>
<feature type="non-terminal residue" evidence="7">
    <location>
        <position position="1"/>
    </location>
</feature>
<dbReference type="InterPro" id="IPR055417">
    <property type="entry name" value="UFD1_N1"/>
</dbReference>
<evidence type="ECO:0000259" key="6">
    <source>
        <dbReference type="Pfam" id="PF24842"/>
    </source>
</evidence>
<gene>
    <name evidence="7" type="ORF">GMARGA_LOCUS14545</name>
</gene>
<dbReference type="Pfam" id="PF16558">
    <property type="entry name" value="AZUL"/>
    <property type="match status" value="1"/>
</dbReference>
<name>A0ABN7V5T8_GIGMA</name>
<evidence type="ECO:0000256" key="1">
    <source>
        <dbReference type="ARBA" id="ARBA00006043"/>
    </source>
</evidence>
<feature type="domain" description="TRAFD1/XAF1 zinc finger" evidence="5">
    <location>
        <begin position="422"/>
        <end position="451"/>
    </location>
</feature>
<dbReference type="PANTHER" id="PTHR12555">
    <property type="entry name" value="UBIQUITIN FUSION DEGRADATON PROTEIN 1"/>
    <property type="match status" value="1"/>
</dbReference>
<organism evidence="7 8">
    <name type="scientific">Gigaspora margarita</name>
    <dbReference type="NCBI Taxonomy" id="4874"/>
    <lineage>
        <taxon>Eukaryota</taxon>
        <taxon>Fungi</taxon>
        <taxon>Fungi incertae sedis</taxon>
        <taxon>Mucoromycota</taxon>
        <taxon>Glomeromycotina</taxon>
        <taxon>Glomeromycetes</taxon>
        <taxon>Diversisporales</taxon>
        <taxon>Gigasporaceae</taxon>
        <taxon>Gigaspora</taxon>
    </lineage>
</organism>
<evidence type="ECO:0000313" key="7">
    <source>
        <dbReference type="EMBL" id="CAG8732701.1"/>
    </source>
</evidence>
<feature type="domain" description="Ubiquitin-protein ligase E3A N-terminal zinc-binding" evidence="4">
    <location>
        <begin position="509"/>
        <end position="546"/>
    </location>
</feature>
<dbReference type="Gene3D" id="2.40.40.50">
    <property type="entry name" value="Ubiquitin fusion degradation protein UFD1, N-terminal domain"/>
    <property type="match status" value="1"/>
</dbReference>
<evidence type="ECO:0000259" key="5">
    <source>
        <dbReference type="Pfam" id="PF21366"/>
    </source>
</evidence>